<gene>
    <name evidence="3" type="ORF">GKO32_00140</name>
</gene>
<comment type="caution">
    <text evidence="3">The sequence shown here is derived from an EMBL/GenBank/DDBJ whole genome shotgun (WGS) entry which is preliminary data.</text>
</comment>
<dbReference type="PANTHER" id="PTHR43244:SF1">
    <property type="entry name" value="5,10-METHYLENETETRAHYDROMETHANOPTERIN REDUCTASE"/>
    <property type="match status" value="1"/>
</dbReference>
<dbReference type="InterPro" id="IPR036661">
    <property type="entry name" value="Luciferase-like_sf"/>
</dbReference>
<dbReference type="Proteomes" id="UP000440096">
    <property type="component" value="Unassembled WGS sequence"/>
</dbReference>
<evidence type="ECO:0000256" key="1">
    <source>
        <dbReference type="ARBA" id="ARBA00023002"/>
    </source>
</evidence>
<proteinExistence type="predicted"/>
<dbReference type="EMBL" id="WMBA01000001">
    <property type="protein sequence ID" value="MTD52402.1"/>
    <property type="molecule type" value="Genomic_DNA"/>
</dbReference>
<dbReference type="Gene3D" id="3.20.20.30">
    <property type="entry name" value="Luciferase-like domain"/>
    <property type="match status" value="1"/>
</dbReference>
<protein>
    <submittedName>
        <fullName evidence="3">LLM class flavin-dependent oxidoreductase</fullName>
    </submittedName>
</protein>
<reference evidence="3 4" key="1">
    <citation type="submission" date="2019-11" db="EMBL/GenBank/DDBJ databases">
        <title>Draft genome of Amycolatopsis RM579.</title>
        <authorList>
            <person name="Duangmal K."/>
            <person name="Mingma R."/>
        </authorList>
    </citation>
    <scope>NUCLEOTIDE SEQUENCE [LARGE SCALE GENOMIC DNA]</scope>
    <source>
        <strain evidence="3 4">RM579</strain>
    </source>
</reference>
<dbReference type="Pfam" id="PF00296">
    <property type="entry name" value="Bac_luciferase"/>
    <property type="match status" value="1"/>
</dbReference>
<dbReference type="GO" id="GO:0016705">
    <property type="term" value="F:oxidoreductase activity, acting on paired donors, with incorporation or reduction of molecular oxygen"/>
    <property type="evidence" value="ECO:0007669"/>
    <property type="project" value="InterPro"/>
</dbReference>
<dbReference type="SUPFAM" id="SSF51679">
    <property type="entry name" value="Bacterial luciferase-like"/>
    <property type="match status" value="1"/>
</dbReference>
<name>A0A6N7YK60_9PSEU</name>
<evidence type="ECO:0000313" key="4">
    <source>
        <dbReference type="Proteomes" id="UP000440096"/>
    </source>
</evidence>
<dbReference type="OrthoDB" id="675245at2"/>
<feature type="domain" description="Luciferase-like" evidence="2">
    <location>
        <begin position="23"/>
        <end position="311"/>
    </location>
</feature>
<dbReference type="PANTHER" id="PTHR43244">
    <property type="match status" value="1"/>
</dbReference>
<organism evidence="3 4">
    <name type="scientific">Amycolatopsis pithecellobii</name>
    <dbReference type="NCBI Taxonomy" id="664692"/>
    <lineage>
        <taxon>Bacteria</taxon>
        <taxon>Bacillati</taxon>
        <taxon>Actinomycetota</taxon>
        <taxon>Actinomycetes</taxon>
        <taxon>Pseudonocardiales</taxon>
        <taxon>Pseudonocardiaceae</taxon>
        <taxon>Amycolatopsis</taxon>
    </lineage>
</organism>
<dbReference type="RefSeq" id="WP_154754673.1">
    <property type="nucleotide sequence ID" value="NZ_WMBA01000001.1"/>
</dbReference>
<keyword evidence="1" id="KW-0560">Oxidoreductase</keyword>
<accession>A0A6N7YK60</accession>
<dbReference type="AlphaFoldDB" id="A0A6N7YK60"/>
<keyword evidence="4" id="KW-1185">Reference proteome</keyword>
<evidence type="ECO:0000259" key="2">
    <source>
        <dbReference type="Pfam" id="PF00296"/>
    </source>
</evidence>
<evidence type="ECO:0000313" key="3">
    <source>
        <dbReference type="EMBL" id="MTD52402.1"/>
    </source>
</evidence>
<dbReference type="InterPro" id="IPR011251">
    <property type="entry name" value="Luciferase-like_dom"/>
</dbReference>
<sequence length="349" mass="37290">MTESATTQPLKVGFFFWPKDAPTVRKMGELAEEHGYDFAGVADSPGQCLDCWVAATLLSAVAPSIPIAVSVTNFVTRHWTTTASAAASLAAIHKAGFRLGVGAGHSAVRNFGLAGSSVRELEQQLEATMRLVRGEEVSIGPGSAQLTWTDRRPEVFLAASHQKSLNLAGRLADGVFVSYGLAPENIAHSTSEVARGARERSEPASPQVWQLAALDCVEDRRIARATVGQICAFLTGYVVGKRDPAQRGVPSELAGPVRELIARFSTRPSQRDSALVDDLGLFDYLSRRFAIWGEPRECLEQARSAVRAGARSLLLTVGRASNPAESIDLFGRHVLPALRAEFAAGQGAA</sequence>
<dbReference type="InterPro" id="IPR050564">
    <property type="entry name" value="F420-G6PD/mer"/>
</dbReference>